<gene>
    <name evidence="2" type="ORF">CUNI_LOCUS12156</name>
</gene>
<protein>
    <submittedName>
        <fullName evidence="2">Uncharacterized protein</fullName>
    </submittedName>
</protein>
<sequence length="284" mass="32881">YLVEIDDLKVKLELSLQELAKTKHRNEVNQLQFQLIEKTLLADKYDQERACRLDLEARVEAHKCLEETVKSLTLEAEKERVERQAIQKSKDELERTVALQVSKAELISAQEAADEQRQLCQVLEVKILQLEQSVKDVETSRDSVVEQLESEKKLRLSTEGRLMDMQLQLANEVATDKYAELREELDKETAALEESQETVRMLTEKLENEKNLRRELAEKVAALEKGQGEDTTQTLKAKLEATLEDLEQERRAKAECNMRLQEIEQLLEDQKVDSENLHHSLSEK</sequence>
<name>A0A8S3ZEH9_9EUPU</name>
<organism evidence="2 3">
    <name type="scientific">Candidula unifasciata</name>
    <dbReference type="NCBI Taxonomy" id="100452"/>
    <lineage>
        <taxon>Eukaryota</taxon>
        <taxon>Metazoa</taxon>
        <taxon>Spiralia</taxon>
        <taxon>Lophotrochozoa</taxon>
        <taxon>Mollusca</taxon>
        <taxon>Gastropoda</taxon>
        <taxon>Heterobranchia</taxon>
        <taxon>Euthyneura</taxon>
        <taxon>Panpulmonata</taxon>
        <taxon>Eupulmonata</taxon>
        <taxon>Stylommatophora</taxon>
        <taxon>Helicina</taxon>
        <taxon>Helicoidea</taxon>
        <taxon>Geomitridae</taxon>
        <taxon>Candidula</taxon>
    </lineage>
</organism>
<keyword evidence="3" id="KW-1185">Reference proteome</keyword>
<feature type="coiled-coil region" evidence="1">
    <location>
        <begin position="171"/>
        <end position="273"/>
    </location>
</feature>
<feature type="non-terminal residue" evidence="2">
    <location>
        <position position="284"/>
    </location>
</feature>
<evidence type="ECO:0000256" key="1">
    <source>
        <dbReference type="SAM" id="Coils"/>
    </source>
</evidence>
<dbReference type="AlphaFoldDB" id="A0A8S3ZEH9"/>
<proteinExistence type="predicted"/>
<reference evidence="2" key="1">
    <citation type="submission" date="2021-04" db="EMBL/GenBank/DDBJ databases">
        <authorList>
            <consortium name="Molecular Ecology Group"/>
        </authorList>
    </citation>
    <scope>NUCLEOTIDE SEQUENCE</scope>
</reference>
<comment type="caution">
    <text evidence="2">The sequence shown here is derived from an EMBL/GenBank/DDBJ whole genome shotgun (WGS) entry which is preliminary data.</text>
</comment>
<accession>A0A8S3ZEH9</accession>
<dbReference type="Proteomes" id="UP000678393">
    <property type="component" value="Unassembled WGS sequence"/>
</dbReference>
<evidence type="ECO:0000313" key="3">
    <source>
        <dbReference type="Proteomes" id="UP000678393"/>
    </source>
</evidence>
<feature type="non-terminal residue" evidence="2">
    <location>
        <position position="1"/>
    </location>
</feature>
<evidence type="ECO:0000313" key="2">
    <source>
        <dbReference type="EMBL" id="CAG5126598.1"/>
    </source>
</evidence>
<dbReference type="EMBL" id="CAJHNH020002396">
    <property type="protein sequence ID" value="CAG5126598.1"/>
    <property type="molecule type" value="Genomic_DNA"/>
</dbReference>
<feature type="coiled-coil region" evidence="1">
    <location>
        <begin position="62"/>
        <end position="133"/>
    </location>
</feature>
<keyword evidence="1" id="KW-0175">Coiled coil</keyword>